<evidence type="ECO:0000313" key="3">
    <source>
        <dbReference type="Proteomes" id="UP000516428"/>
    </source>
</evidence>
<dbReference type="InterPro" id="IPR050275">
    <property type="entry name" value="PGM_Phosphatase"/>
</dbReference>
<dbReference type="CDD" id="cd07067">
    <property type="entry name" value="HP_PGM_like"/>
    <property type="match status" value="1"/>
</dbReference>
<name>A0A7H1B125_9ACTN</name>
<feature type="region of interest" description="Disordered" evidence="1">
    <location>
        <begin position="190"/>
        <end position="220"/>
    </location>
</feature>
<dbReference type="InterPro" id="IPR013078">
    <property type="entry name" value="His_Pase_superF_clade-1"/>
</dbReference>
<dbReference type="Pfam" id="PF00300">
    <property type="entry name" value="His_Phos_1"/>
    <property type="match status" value="1"/>
</dbReference>
<evidence type="ECO:0000313" key="2">
    <source>
        <dbReference type="EMBL" id="QNS02430.1"/>
    </source>
</evidence>
<protein>
    <submittedName>
        <fullName evidence="2">Histidine phosphatase family protein</fullName>
    </submittedName>
</protein>
<dbReference type="GO" id="GO:0005737">
    <property type="term" value="C:cytoplasm"/>
    <property type="evidence" value="ECO:0007669"/>
    <property type="project" value="TreeGrafter"/>
</dbReference>
<dbReference type="KEGG" id="sxn:IAG42_01570"/>
<dbReference type="Proteomes" id="UP000516428">
    <property type="component" value="Chromosome"/>
</dbReference>
<keyword evidence="3" id="KW-1185">Reference proteome</keyword>
<dbReference type="AlphaFoldDB" id="A0A7H1B125"/>
<organism evidence="2 3">
    <name type="scientific">Streptomyces xanthii</name>
    <dbReference type="NCBI Taxonomy" id="2768069"/>
    <lineage>
        <taxon>Bacteria</taxon>
        <taxon>Bacillati</taxon>
        <taxon>Actinomycetota</taxon>
        <taxon>Actinomycetes</taxon>
        <taxon>Kitasatosporales</taxon>
        <taxon>Streptomycetaceae</taxon>
        <taxon>Streptomyces</taxon>
    </lineage>
</organism>
<dbReference type="Gene3D" id="3.40.50.1240">
    <property type="entry name" value="Phosphoglycerate mutase-like"/>
    <property type="match status" value="1"/>
</dbReference>
<dbReference type="InterPro" id="IPR029033">
    <property type="entry name" value="His_PPase_superfam"/>
</dbReference>
<dbReference type="PROSITE" id="PS00175">
    <property type="entry name" value="PG_MUTASE"/>
    <property type="match status" value="1"/>
</dbReference>
<dbReference type="EMBL" id="CP061281">
    <property type="protein sequence ID" value="QNS02430.1"/>
    <property type="molecule type" value="Genomic_DNA"/>
</dbReference>
<sequence>MRLLLIRHGQTPSNLKRLLDTAEPGPGLTPLGQRQAAALPGALAEERIDALYASTLLRTQLTATPLARARGLDIVVRPGIREIEAGELEMRGDEAAITTYLTTALAWAAGDLDRRMPGGESGLAALSRFDEVVAEAAAGGAESVAMVSHGAAIRMWAAARAGRLDPLEAADQHLDNTGMVVVTGSPADGWRLERWDSRPAGPRDPAPHHEGPAGEPLGDA</sequence>
<dbReference type="SMART" id="SM00855">
    <property type="entry name" value="PGAM"/>
    <property type="match status" value="1"/>
</dbReference>
<dbReference type="PANTHER" id="PTHR48100">
    <property type="entry name" value="BROAD-SPECIFICITY PHOSPHATASE YOR283W-RELATED"/>
    <property type="match status" value="1"/>
</dbReference>
<proteinExistence type="predicted"/>
<dbReference type="SUPFAM" id="SSF53254">
    <property type="entry name" value="Phosphoglycerate mutase-like"/>
    <property type="match status" value="1"/>
</dbReference>
<dbReference type="RefSeq" id="WP_188335185.1">
    <property type="nucleotide sequence ID" value="NZ_CP061281.1"/>
</dbReference>
<evidence type="ECO:0000256" key="1">
    <source>
        <dbReference type="SAM" id="MobiDB-lite"/>
    </source>
</evidence>
<gene>
    <name evidence="2" type="ORF">IAG42_01570</name>
</gene>
<reference evidence="2 3" key="1">
    <citation type="submission" date="2020-09" db="EMBL/GenBank/DDBJ databases">
        <title>A novel species.</title>
        <authorList>
            <person name="Gao J."/>
        </authorList>
    </citation>
    <scope>NUCLEOTIDE SEQUENCE [LARGE SCALE GENOMIC DNA]</scope>
    <source>
        <strain evidence="2 3">CRXT-Y-14</strain>
    </source>
</reference>
<dbReference type="InterPro" id="IPR001345">
    <property type="entry name" value="PG/BPGM_mutase_AS"/>
</dbReference>
<accession>A0A7H1B125</accession>
<dbReference type="PANTHER" id="PTHR48100:SF58">
    <property type="entry name" value="PE-PGRS FAMILY PROTEIN PE_PGRS11"/>
    <property type="match status" value="1"/>
</dbReference>
<dbReference type="GO" id="GO:0016791">
    <property type="term" value="F:phosphatase activity"/>
    <property type="evidence" value="ECO:0007669"/>
    <property type="project" value="TreeGrafter"/>
</dbReference>